<accession>A0A6G1KFA6</accession>
<evidence type="ECO:0000256" key="1">
    <source>
        <dbReference type="ARBA" id="ARBA00001033"/>
    </source>
</evidence>
<dbReference type="EC" id="3.1.3.25" evidence="7"/>
<protein>
    <recommendedName>
        <fullName evidence="7">Inositol-1-monophosphatase</fullName>
        <ecNumber evidence="7">3.1.3.25</ecNumber>
    </recommendedName>
</protein>
<dbReference type="GO" id="GO:0007165">
    <property type="term" value="P:signal transduction"/>
    <property type="evidence" value="ECO:0007669"/>
    <property type="project" value="TreeGrafter"/>
</dbReference>
<feature type="binding site" evidence="6">
    <location>
        <position position="282"/>
    </location>
    <ligand>
        <name>Mg(2+)</name>
        <dbReference type="ChEBI" id="CHEBI:18420"/>
        <label>1</label>
        <note>catalytic</note>
    </ligand>
</feature>
<comment type="cofactor">
    <cofactor evidence="2 6 7">
        <name>Mg(2+)</name>
        <dbReference type="ChEBI" id="CHEBI:18420"/>
    </cofactor>
</comment>
<feature type="binding site" evidence="6">
    <location>
        <position position="119"/>
    </location>
    <ligand>
        <name>Mg(2+)</name>
        <dbReference type="ChEBI" id="CHEBI:18420"/>
        <label>1</label>
        <note>catalytic</note>
    </ligand>
</feature>
<feature type="compositionally biased region" description="Polar residues" evidence="8">
    <location>
        <begin position="21"/>
        <end position="30"/>
    </location>
</feature>
<evidence type="ECO:0000256" key="2">
    <source>
        <dbReference type="ARBA" id="ARBA00001946"/>
    </source>
</evidence>
<proteinExistence type="inferred from homology"/>
<dbReference type="GO" id="GO:0006021">
    <property type="term" value="P:inositol biosynthetic process"/>
    <property type="evidence" value="ECO:0007669"/>
    <property type="project" value="UniProtKB-UniPathway"/>
</dbReference>
<keyword evidence="10" id="KW-1185">Reference proteome</keyword>
<evidence type="ECO:0000256" key="3">
    <source>
        <dbReference type="ARBA" id="ARBA00009759"/>
    </source>
</evidence>
<organism evidence="9 10">
    <name type="scientific">Pleomassaria siparia CBS 279.74</name>
    <dbReference type="NCBI Taxonomy" id="1314801"/>
    <lineage>
        <taxon>Eukaryota</taxon>
        <taxon>Fungi</taxon>
        <taxon>Dikarya</taxon>
        <taxon>Ascomycota</taxon>
        <taxon>Pezizomycotina</taxon>
        <taxon>Dothideomycetes</taxon>
        <taxon>Pleosporomycetidae</taxon>
        <taxon>Pleosporales</taxon>
        <taxon>Pleomassariaceae</taxon>
        <taxon>Pleomassaria</taxon>
    </lineage>
</organism>
<keyword evidence="4 6" id="KW-0479">Metal-binding</keyword>
<comment type="similarity">
    <text evidence="3 7">Belongs to the inositol monophosphatase superfamily.</text>
</comment>
<dbReference type="FunFam" id="3.30.540.10:FF:000004">
    <property type="entry name" value="Inositol-1-monophosphatase"/>
    <property type="match status" value="1"/>
</dbReference>
<dbReference type="Proteomes" id="UP000799428">
    <property type="component" value="Unassembled WGS sequence"/>
</dbReference>
<dbReference type="PANTHER" id="PTHR20854:SF4">
    <property type="entry name" value="INOSITOL-1-MONOPHOSPHATASE-RELATED"/>
    <property type="match status" value="1"/>
</dbReference>
<keyword evidence="7" id="KW-0378">Hydrolase</keyword>
<sequence>MFSNPATPKTELTAEALEGSLKNSGASTVPTPMPTPEDFESTSAQYKMSERDLVDIKDELVSVARAAGKMMRNADPSVCTDSDTKKNSSDRVTACDKEVEAMIISRLESSYPEILFLGEETFKEQRLTDAPTFVCDPIDGTLNFIHGVPNCATSLSLTIDKKPVIGVVYNPFRDHLYTAIKGQGAYFTDTIDGPTLRLPRKPVLAPLTSLNNCLLGLEWGSQRDGPNWELRTDMVKTLLSSKPTGDAVVRSIRTYGSAALDFCYVAASEMDVFWEGGCWSWDVSAGWIILLEAGGMVASANPDDWNPTLEGRCYLGVRKAEESDQRALIEELWALMGDRKFVY</sequence>
<name>A0A6G1KFA6_9PLEO</name>
<dbReference type="InterPro" id="IPR033942">
    <property type="entry name" value="IMPase"/>
</dbReference>
<dbReference type="EMBL" id="MU005767">
    <property type="protein sequence ID" value="KAF2711460.1"/>
    <property type="molecule type" value="Genomic_DNA"/>
</dbReference>
<dbReference type="Gene3D" id="3.40.190.80">
    <property type="match status" value="1"/>
</dbReference>
<feature type="binding site" evidence="6">
    <location>
        <position position="138"/>
    </location>
    <ligand>
        <name>Mg(2+)</name>
        <dbReference type="ChEBI" id="CHEBI:18420"/>
        <label>1</label>
        <note>catalytic</note>
    </ligand>
</feature>
<evidence type="ECO:0000256" key="6">
    <source>
        <dbReference type="PIRSR" id="PIRSR600760-2"/>
    </source>
</evidence>
<feature type="binding site" evidence="6">
    <location>
        <position position="136"/>
    </location>
    <ligand>
        <name>Mg(2+)</name>
        <dbReference type="ChEBI" id="CHEBI:18420"/>
        <label>1</label>
        <note>catalytic</note>
    </ligand>
</feature>
<evidence type="ECO:0000313" key="10">
    <source>
        <dbReference type="Proteomes" id="UP000799428"/>
    </source>
</evidence>
<dbReference type="Pfam" id="PF00459">
    <property type="entry name" value="Inositol_P"/>
    <property type="match status" value="1"/>
</dbReference>
<gene>
    <name evidence="9" type="ORF">K504DRAFT_427895</name>
</gene>
<comment type="catalytic activity">
    <reaction evidence="1 7">
        <text>a myo-inositol phosphate + H2O = myo-inositol + phosphate</text>
        <dbReference type="Rhea" id="RHEA:24056"/>
        <dbReference type="ChEBI" id="CHEBI:15377"/>
        <dbReference type="ChEBI" id="CHEBI:17268"/>
        <dbReference type="ChEBI" id="CHEBI:43474"/>
        <dbReference type="ChEBI" id="CHEBI:84139"/>
        <dbReference type="EC" id="3.1.3.25"/>
    </reaction>
</comment>
<dbReference type="Gene3D" id="3.30.540.10">
    <property type="entry name" value="Fructose-1,6-Bisphosphatase, subunit A, domain 1"/>
    <property type="match status" value="1"/>
</dbReference>
<evidence type="ECO:0000313" key="9">
    <source>
        <dbReference type="EMBL" id="KAF2711460.1"/>
    </source>
</evidence>
<evidence type="ECO:0000256" key="7">
    <source>
        <dbReference type="RuleBase" id="RU364068"/>
    </source>
</evidence>
<evidence type="ECO:0000256" key="5">
    <source>
        <dbReference type="ARBA" id="ARBA00022842"/>
    </source>
</evidence>
<evidence type="ECO:0000256" key="8">
    <source>
        <dbReference type="SAM" id="MobiDB-lite"/>
    </source>
</evidence>
<dbReference type="OrthoDB" id="10254945at2759"/>
<comment type="pathway">
    <text evidence="7">Polyol metabolism; myo-inositol biosynthesis; myo-inositol from D-glucose 6-phosphate: step 2/2.</text>
</comment>
<dbReference type="GO" id="GO:0008934">
    <property type="term" value="F:inositol monophosphate 1-phosphatase activity"/>
    <property type="evidence" value="ECO:0007669"/>
    <property type="project" value="InterPro"/>
</dbReference>
<dbReference type="InterPro" id="IPR000760">
    <property type="entry name" value="Inositol_monophosphatase-like"/>
</dbReference>
<reference evidence="9" key="1">
    <citation type="journal article" date="2020" name="Stud. Mycol.">
        <title>101 Dothideomycetes genomes: a test case for predicting lifestyles and emergence of pathogens.</title>
        <authorList>
            <person name="Haridas S."/>
            <person name="Albert R."/>
            <person name="Binder M."/>
            <person name="Bloem J."/>
            <person name="Labutti K."/>
            <person name="Salamov A."/>
            <person name="Andreopoulos B."/>
            <person name="Baker S."/>
            <person name="Barry K."/>
            <person name="Bills G."/>
            <person name="Bluhm B."/>
            <person name="Cannon C."/>
            <person name="Castanera R."/>
            <person name="Culley D."/>
            <person name="Daum C."/>
            <person name="Ezra D."/>
            <person name="Gonzalez J."/>
            <person name="Henrissat B."/>
            <person name="Kuo A."/>
            <person name="Liang C."/>
            <person name="Lipzen A."/>
            <person name="Lutzoni F."/>
            <person name="Magnuson J."/>
            <person name="Mondo S."/>
            <person name="Nolan M."/>
            <person name="Ohm R."/>
            <person name="Pangilinan J."/>
            <person name="Park H.-J."/>
            <person name="Ramirez L."/>
            <person name="Alfaro M."/>
            <person name="Sun H."/>
            <person name="Tritt A."/>
            <person name="Yoshinaga Y."/>
            <person name="Zwiers L.-H."/>
            <person name="Turgeon B."/>
            <person name="Goodwin S."/>
            <person name="Spatafora J."/>
            <person name="Crous P."/>
            <person name="Grigoriev I."/>
        </authorList>
    </citation>
    <scope>NUCLEOTIDE SEQUENCE</scope>
    <source>
        <strain evidence="9">CBS 279.74</strain>
    </source>
</reference>
<dbReference type="GO" id="GO:0046872">
    <property type="term" value="F:metal ion binding"/>
    <property type="evidence" value="ECO:0007669"/>
    <property type="project" value="UniProtKB-KW"/>
</dbReference>
<dbReference type="CDD" id="cd01639">
    <property type="entry name" value="IMPase"/>
    <property type="match status" value="1"/>
</dbReference>
<keyword evidence="5 6" id="KW-0460">Magnesium</keyword>
<dbReference type="UniPathway" id="UPA00823">
    <property type="reaction ID" value="UER00788"/>
</dbReference>
<dbReference type="PANTHER" id="PTHR20854">
    <property type="entry name" value="INOSITOL MONOPHOSPHATASE"/>
    <property type="match status" value="1"/>
</dbReference>
<feature type="region of interest" description="Disordered" evidence="8">
    <location>
        <begin position="1"/>
        <end position="40"/>
    </location>
</feature>
<feature type="binding site" evidence="6">
    <location>
        <position position="139"/>
    </location>
    <ligand>
        <name>Mg(2+)</name>
        <dbReference type="ChEBI" id="CHEBI:18420"/>
        <label>1</label>
        <note>catalytic</note>
    </ligand>
</feature>
<dbReference type="PRINTS" id="PR00377">
    <property type="entry name" value="IMPHPHTASES"/>
</dbReference>
<dbReference type="SUPFAM" id="SSF56655">
    <property type="entry name" value="Carbohydrate phosphatase"/>
    <property type="match status" value="1"/>
</dbReference>
<dbReference type="AlphaFoldDB" id="A0A6G1KFA6"/>
<evidence type="ECO:0000256" key="4">
    <source>
        <dbReference type="ARBA" id="ARBA00022723"/>
    </source>
</evidence>